<keyword evidence="2" id="KW-0472">Membrane</keyword>
<dbReference type="FunCoup" id="G3W7W4">
    <property type="interactions" value="1649"/>
</dbReference>
<dbReference type="PANTHER" id="PTHR13281:SF0">
    <property type="entry name" value="TRANSMEMBRANE PROTEIN 70, MITOCHONDRIAL"/>
    <property type="match status" value="1"/>
</dbReference>
<dbReference type="GO" id="GO:0033615">
    <property type="term" value="P:mitochondrial proton-transporting ATP synthase complex assembly"/>
    <property type="evidence" value="ECO:0007669"/>
    <property type="project" value="Ensembl"/>
</dbReference>
<dbReference type="Ensembl" id="ENSSHAT00000011615.2">
    <property type="protein sequence ID" value="ENSSHAP00000011519.1"/>
    <property type="gene ID" value="ENSSHAG00000009900.2"/>
</dbReference>
<name>G3W7W4_SARHA</name>
<dbReference type="GeneID" id="100928171"/>
<dbReference type="CTD" id="54968"/>
<dbReference type="Pfam" id="PF06979">
    <property type="entry name" value="TMEM70"/>
    <property type="match status" value="1"/>
</dbReference>
<dbReference type="GO" id="GO:0032981">
    <property type="term" value="P:mitochondrial respiratory chain complex I assembly"/>
    <property type="evidence" value="ECO:0007669"/>
    <property type="project" value="Ensembl"/>
</dbReference>
<dbReference type="Proteomes" id="UP000007648">
    <property type="component" value="Unassembled WGS sequence"/>
</dbReference>
<dbReference type="OrthoDB" id="156886at2759"/>
<dbReference type="GeneTree" id="ENSGT00390000018710"/>
<dbReference type="InterPro" id="IPR009724">
    <property type="entry name" value="TMEM70"/>
</dbReference>
<evidence type="ECO:0000313" key="3">
    <source>
        <dbReference type="Ensembl" id="ENSSHAP00000011519.1"/>
    </source>
</evidence>
<keyword evidence="2" id="KW-1133">Transmembrane helix</keyword>
<evidence type="ECO:0000256" key="1">
    <source>
        <dbReference type="ARBA" id="ARBA00005280"/>
    </source>
</evidence>
<dbReference type="KEGG" id="shr:100928171"/>
<comment type="similarity">
    <text evidence="1">Belongs to the TMEM70 family.</text>
</comment>
<evidence type="ECO:0000256" key="2">
    <source>
        <dbReference type="SAM" id="Phobius"/>
    </source>
</evidence>
<feature type="transmembrane region" description="Helical" evidence="2">
    <location>
        <begin position="145"/>
        <end position="165"/>
    </location>
</feature>
<reference evidence="3" key="3">
    <citation type="submission" date="2025-09" db="UniProtKB">
        <authorList>
            <consortium name="Ensembl"/>
        </authorList>
    </citation>
    <scope>IDENTIFICATION</scope>
</reference>
<proteinExistence type="inferred from homology"/>
<keyword evidence="2" id="KW-0812">Transmembrane</keyword>
<gene>
    <name evidence="3" type="primary">TMEM70</name>
</gene>
<dbReference type="InParanoid" id="G3W7W4"/>
<dbReference type="AlphaFoldDB" id="G3W7W4"/>
<dbReference type="GO" id="GO:0051260">
    <property type="term" value="P:protein homooligomerization"/>
    <property type="evidence" value="ECO:0007669"/>
    <property type="project" value="Ensembl"/>
</dbReference>
<reference evidence="3 4" key="1">
    <citation type="journal article" date="2011" name="Proc. Natl. Acad. Sci. U.S.A.">
        <title>Genetic diversity and population structure of the endangered marsupial Sarcophilus harrisii (Tasmanian devil).</title>
        <authorList>
            <person name="Miller W."/>
            <person name="Hayes V.M."/>
            <person name="Ratan A."/>
            <person name="Petersen D.C."/>
            <person name="Wittekindt N.E."/>
            <person name="Miller J."/>
            <person name="Walenz B."/>
            <person name="Knight J."/>
            <person name="Qi J."/>
            <person name="Zhao F."/>
            <person name="Wang Q."/>
            <person name="Bedoya-Reina O.C."/>
            <person name="Katiyar N."/>
            <person name="Tomsho L.P."/>
            <person name="Kasson L.M."/>
            <person name="Hardie R.A."/>
            <person name="Woodbridge P."/>
            <person name="Tindall E.A."/>
            <person name="Bertelsen M.F."/>
            <person name="Dixon D."/>
            <person name="Pyecroft S."/>
            <person name="Helgen K.M."/>
            <person name="Lesk A.M."/>
            <person name="Pringle T.H."/>
            <person name="Patterson N."/>
            <person name="Zhang Y."/>
            <person name="Kreiss A."/>
            <person name="Woods G.M."/>
            <person name="Jones M.E."/>
            <person name="Schuster S.C."/>
        </authorList>
    </citation>
    <scope>NUCLEOTIDE SEQUENCE [LARGE SCALE GENOMIC DNA]</scope>
</reference>
<dbReference type="GO" id="GO:0030061">
    <property type="term" value="C:mitochondrial crista"/>
    <property type="evidence" value="ECO:0007669"/>
    <property type="project" value="Ensembl"/>
</dbReference>
<reference evidence="3" key="2">
    <citation type="submission" date="2025-08" db="UniProtKB">
        <authorList>
            <consortium name="Ensembl"/>
        </authorList>
    </citation>
    <scope>IDENTIFICATION</scope>
</reference>
<dbReference type="PANTHER" id="PTHR13281">
    <property type="entry name" value="TRANSMEMBRANE PROTEIN 70, MITOCHONDRIAL"/>
    <property type="match status" value="1"/>
</dbReference>
<dbReference type="GO" id="GO:0005654">
    <property type="term" value="C:nucleoplasm"/>
    <property type="evidence" value="ECO:0007669"/>
    <property type="project" value="Ensembl"/>
</dbReference>
<feature type="transmembrane region" description="Helical" evidence="2">
    <location>
        <begin position="108"/>
        <end position="130"/>
    </location>
</feature>
<organism evidence="3 4">
    <name type="scientific">Sarcophilus harrisii</name>
    <name type="common">Tasmanian devil</name>
    <name type="synonym">Sarcophilus laniarius</name>
    <dbReference type="NCBI Taxonomy" id="9305"/>
    <lineage>
        <taxon>Eukaryota</taxon>
        <taxon>Metazoa</taxon>
        <taxon>Chordata</taxon>
        <taxon>Craniata</taxon>
        <taxon>Vertebrata</taxon>
        <taxon>Euteleostomi</taxon>
        <taxon>Mammalia</taxon>
        <taxon>Metatheria</taxon>
        <taxon>Dasyuromorphia</taxon>
        <taxon>Dasyuridae</taxon>
        <taxon>Sarcophilus</taxon>
    </lineage>
</organism>
<protein>
    <submittedName>
        <fullName evidence="3">Transmembrane protein 70</fullName>
    </submittedName>
</protein>
<dbReference type="HOGENOM" id="CLU_096509_1_0_1"/>
<dbReference type="RefSeq" id="XP_003759748.2">
    <property type="nucleotide sequence ID" value="XM_003759700.4"/>
</dbReference>
<evidence type="ECO:0000313" key="4">
    <source>
        <dbReference type="Proteomes" id="UP000007648"/>
    </source>
</evidence>
<dbReference type="GO" id="GO:0140260">
    <property type="term" value="F:mitochondrial proton-transporting ATP synthase complex binding"/>
    <property type="evidence" value="ECO:0007669"/>
    <property type="project" value="Ensembl"/>
</dbReference>
<keyword evidence="4" id="KW-1185">Reference proteome</keyword>
<sequence length="256" mass="28928">MVLFLASSRPWVARLQLGGSGTRIRPWAMAALRACWASRDPRETSSLNPERAGRDWSARAAPLGVARGLPPWALLREQGGCVRYVHTHVHLEQSEDGRLIYTGNMAKAVFGVKCFSYSTSLLSLALLPYIFGQTNIEFGSLPLKIAFYGALGTFTLITPMLLHFITKGYVVRLYHEAKTDTYTAITYNIVLLEKRTVFHQNDVKVPDIKSIFTSFYAKTKSMLVNPMLFPHPQDYNHLMGYDKPFTFDIEESDENK</sequence>
<dbReference type="InterPro" id="IPR045325">
    <property type="entry name" value="TMEM70/TMEM186/TMEM223"/>
</dbReference>
<accession>G3W7W4</accession>